<dbReference type="Gene3D" id="3.80.10.10">
    <property type="entry name" value="Ribonuclease Inhibitor"/>
    <property type="match status" value="2"/>
</dbReference>
<dbReference type="InterPro" id="IPR032675">
    <property type="entry name" value="LRR_dom_sf"/>
</dbReference>
<comment type="caution">
    <text evidence="12">The sequence shown here is derived from an EMBL/GenBank/DDBJ whole genome shotgun (WGS) entry which is preliminary data.</text>
</comment>
<dbReference type="PANTHER" id="PTHR45973:SF12">
    <property type="entry name" value="DYNEIN REGULATORY COMPLEX SUBUNIT 3"/>
    <property type="match status" value="1"/>
</dbReference>
<evidence type="ECO:0000256" key="11">
    <source>
        <dbReference type="ARBA" id="ARBA00040950"/>
    </source>
</evidence>
<evidence type="ECO:0000256" key="6">
    <source>
        <dbReference type="ARBA" id="ARBA00023054"/>
    </source>
</evidence>
<evidence type="ECO:0000313" key="12">
    <source>
        <dbReference type="EMBL" id="KAG5498867.1"/>
    </source>
</evidence>
<evidence type="ECO:0000256" key="4">
    <source>
        <dbReference type="ARBA" id="ARBA00022737"/>
    </source>
</evidence>
<keyword evidence="13" id="KW-1185">Reference proteome</keyword>
<evidence type="ECO:0000256" key="10">
    <source>
        <dbReference type="ARBA" id="ARBA00038378"/>
    </source>
</evidence>
<organism evidence="12 13">
    <name type="scientific">Porcisia hertigi</name>
    <dbReference type="NCBI Taxonomy" id="2761500"/>
    <lineage>
        <taxon>Eukaryota</taxon>
        <taxon>Discoba</taxon>
        <taxon>Euglenozoa</taxon>
        <taxon>Kinetoplastea</taxon>
        <taxon>Metakinetoplastina</taxon>
        <taxon>Trypanosomatida</taxon>
        <taxon>Trypanosomatidae</taxon>
        <taxon>Leishmaniinae</taxon>
        <taxon>Porcisia</taxon>
    </lineage>
</organism>
<gene>
    <name evidence="12" type="ORF">JKF63_03156</name>
</gene>
<dbReference type="PROSITE" id="PS51450">
    <property type="entry name" value="LRR"/>
    <property type="match status" value="3"/>
</dbReference>
<dbReference type="Pfam" id="PF14580">
    <property type="entry name" value="LRR_9"/>
    <property type="match status" value="1"/>
</dbReference>
<keyword evidence="2" id="KW-0963">Cytoplasm</keyword>
<dbReference type="AlphaFoldDB" id="A0A836HF60"/>
<proteinExistence type="inferred from homology"/>
<comment type="subcellular location">
    <subcellularLocation>
        <location evidence="1">Cytoplasm</location>
        <location evidence="1">Cytoskeleton</location>
        <location evidence="1">Flagellum axoneme</location>
    </subcellularLocation>
</comment>
<keyword evidence="9" id="KW-0966">Cell projection</keyword>
<keyword evidence="7" id="KW-0969">Cilium</keyword>
<comment type="similarity">
    <text evidence="10">Belongs to the DRC3 family.</text>
</comment>
<keyword evidence="5" id="KW-0282">Flagellum</keyword>
<sequence>MSKGFAVHPLTTARKEVVINEALIRTAISFKPSFTTEDDRIRVVGNREKALRESKLQSEAASIALEDVQTLLLSFRGLERIENLSALRSLTKLHLDNNRLCRIENLESLVNLEWLDLSYNAIEVIEGLQELQHLSCLSLYANKITALSGLTCLPELSTLSLGSNPLENIEEAVLYLHQLPRLRVLTLKECPLAALPNYRARVIAFVRGVKFVDGQLVKGEEAAKAREAFHEKLLSVDEGDEARAAEAKVQAEQDVIASSYMHYNCPNEGTLFDELLHLDLDGRNMEAILRSEAVLPVAKDPLERYQIEFNEQLKQLTTTMKEIRDRRDLDDAAYRKAVAYTLRQNADLSRASMQQFETLMKGNIPKGVAQQQPGSVQQLSSQVTRSLHAALEKLRQELLEQEAHQYDVLEVLHNNTITKWKADGVEVVLQSSFEGLLRLETDFQGIVRHIFDAVFEQRRKNDNAERGFHYTGQDEAMLAFLDNKEEYQRTVNEWYELRRKRLEELELHHLKAEETLLNVRTKTIVDAEQDRHRQRVHEVCEYVKNMSIMIDGTDS</sequence>
<evidence type="ECO:0000256" key="5">
    <source>
        <dbReference type="ARBA" id="ARBA00022846"/>
    </source>
</evidence>
<dbReference type="OrthoDB" id="266138at2759"/>
<keyword evidence="3" id="KW-0433">Leucine-rich repeat</keyword>
<evidence type="ECO:0000256" key="8">
    <source>
        <dbReference type="ARBA" id="ARBA00023212"/>
    </source>
</evidence>
<keyword evidence="8" id="KW-0206">Cytoskeleton</keyword>
<dbReference type="Proteomes" id="UP000674318">
    <property type="component" value="Unassembled WGS sequence"/>
</dbReference>
<dbReference type="EMBL" id="JAFJZO010000030">
    <property type="protein sequence ID" value="KAG5498867.1"/>
    <property type="molecule type" value="Genomic_DNA"/>
</dbReference>
<dbReference type="InterPro" id="IPR003591">
    <property type="entry name" value="Leu-rich_rpt_typical-subtyp"/>
</dbReference>
<evidence type="ECO:0000256" key="9">
    <source>
        <dbReference type="ARBA" id="ARBA00023273"/>
    </source>
</evidence>
<evidence type="ECO:0000313" key="13">
    <source>
        <dbReference type="Proteomes" id="UP000674318"/>
    </source>
</evidence>
<evidence type="ECO:0000256" key="3">
    <source>
        <dbReference type="ARBA" id="ARBA00022614"/>
    </source>
</evidence>
<dbReference type="SUPFAM" id="SSF52075">
    <property type="entry name" value="Outer arm dynein light chain 1"/>
    <property type="match status" value="1"/>
</dbReference>
<dbReference type="GO" id="GO:0005929">
    <property type="term" value="C:cilium"/>
    <property type="evidence" value="ECO:0007669"/>
    <property type="project" value="TreeGrafter"/>
</dbReference>
<keyword evidence="6" id="KW-0175">Coiled coil</keyword>
<evidence type="ECO:0000256" key="2">
    <source>
        <dbReference type="ARBA" id="ARBA00022490"/>
    </source>
</evidence>
<evidence type="ECO:0000256" key="1">
    <source>
        <dbReference type="ARBA" id="ARBA00004611"/>
    </source>
</evidence>
<protein>
    <recommendedName>
        <fullName evidence="11">Dynein regulatory complex subunit 3</fullName>
    </recommendedName>
</protein>
<reference evidence="12 13" key="1">
    <citation type="submission" date="2021-02" db="EMBL/GenBank/DDBJ databases">
        <title>Porcisia hertigi Genome sequencing and assembly.</title>
        <authorList>
            <person name="Almutairi H."/>
            <person name="Gatherer D."/>
        </authorList>
    </citation>
    <scope>NUCLEOTIDE SEQUENCE [LARGE SCALE GENOMIC DNA]</scope>
    <source>
        <strain evidence="12 13">C119</strain>
    </source>
</reference>
<keyword evidence="4" id="KW-0677">Repeat</keyword>
<evidence type="ECO:0000256" key="7">
    <source>
        <dbReference type="ARBA" id="ARBA00023069"/>
    </source>
</evidence>
<dbReference type="RefSeq" id="XP_067755621.1">
    <property type="nucleotide sequence ID" value="XM_067899177.1"/>
</dbReference>
<dbReference type="GeneID" id="94289254"/>
<dbReference type="PANTHER" id="PTHR45973">
    <property type="entry name" value="PROTEIN PHOSPHATASE 1 REGULATORY SUBUNIT SDS22-RELATED"/>
    <property type="match status" value="1"/>
</dbReference>
<dbReference type="KEGG" id="phet:94289254"/>
<dbReference type="InterPro" id="IPR050576">
    <property type="entry name" value="Cilia_flagella_integrity"/>
</dbReference>
<dbReference type="SMART" id="SM00365">
    <property type="entry name" value="LRR_SD22"/>
    <property type="match status" value="5"/>
</dbReference>
<dbReference type="SMART" id="SM00369">
    <property type="entry name" value="LRR_TYP"/>
    <property type="match status" value="4"/>
</dbReference>
<name>A0A836HF60_9TRYP</name>
<accession>A0A836HF60</accession>
<dbReference type="InterPro" id="IPR001611">
    <property type="entry name" value="Leu-rich_rpt"/>
</dbReference>